<keyword evidence="4" id="KW-1185">Reference proteome</keyword>
<dbReference type="InterPro" id="IPR038461">
    <property type="entry name" value="Schlafen_AlbA_2_dom_sf"/>
</dbReference>
<dbReference type="PANTHER" id="PTHR30595:SF6">
    <property type="entry name" value="SCHLAFEN ALBA-2 DOMAIN-CONTAINING PROTEIN"/>
    <property type="match status" value="1"/>
</dbReference>
<keyword evidence="3" id="KW-0547">Nucleotide-binding</keyword>
<dbReference type="Gene3D" id="3.30.565.60">
    <property type="match status" value="1"/>
</dbReference>
<accession>A0ABP9FCR5</accession>
<evidence type="ECO:0000259" key="2">
    <source>
        <dbReference type="Pfam" id="PF04326"/>
    </source>
</evidence>
<comment type="caution">
    <text evidence="3">The sequence shown here is derived from an EMBL/GenBank/DDBJ whole genome shotgun (WGS) entry which is preliminary data.</text>
</comment>
<dbReference type="SUPFAM" id="SSF46785">
    <property type="entry name" value="Winged helix' DNA-binding domain"/>
    <property type="match status" value="1"/>
</dbReference>
<dbReference type="InterPro" id="IPR038475">
    <property type="entry name" value="RecG_C_sf"/>
</dbReference>
<dbReference type="Pfam" id="PF04326">
    <property type="entry name" value="SLFN_AlbA_2"/>
    <property type="match status" value="1"/>
</dbReference>
<dbReference type="InterPro" id="IPR036390">
    <property type="entry name" value="WH_DNA-bd_sf"/>
</dbReference>
<feature type="domain" description="Schlafen AlbA-2" evidence="2">
    <location>
        <begin position="22"/>
        <end position="140"/>
    </location>
</feature>
<proteinExistence type="predicted"/>
<dbReference type="GO" id="GO:0005524">
    <property type="term" value="F:ATP binding"/>
    <property type="evidence" value="ECO:0007669"/>
    <property type="project" value="UniProtKB-KW"/>
</dbReference>
<name>A0ABP9FCR5_9ACTN</name>
<feature type="compositionally biased region" description="Basic residues" evidence="1">
    <location>
        <begin position="561"/>
        <end position="570"/>
    </location>
</feature>
<keyword evidence="3" id="KW-0067">ATP-binding</keyword>
<evidence type="ECO:0000256" key="1">
    <source>
        <dbReference type="SAM" id="MobiDB-lite"/>
    </source>
</evidence>
<dbReference type="Proteomes" id="UP001501521">
    <property type="component" value="Unassembled WGS sequence"/>
</dbReference>
<feature type="region of interest" description="Disordered" evidence="1">
    <location>
        <begin position="559"/>
        <end position="578"/>
    </location>
</feature>
<reference evidence="4" key="1">
    <citation type="journal article" date="2019" name="Int. J. Syst. Evol. Microbiol.">
        <title>The Global Catalogue of Microorganisms (GCM) 10K type strain sequencing project: providing services to taxonomists for standard genome sequencing and annotation.</title>
        <authorList>
            <consortium name="The Broad Institute Genomics Platform"/>
            <consortium name="The Broad Institute Genome Sequencing Center for Infectious Disease"/>
            <person name="Wu L."/>
            <person name="Ma J."/>
        </authorList>
    </citation>
    <scope>NUCLEOTIDE SEQUENCE [LARGE SCALE GENOMIC DNA]</scope>
    <source>
        <strain evidence="4">JCM 19125</strain>
    </source>
</reference>
<dbReference type="Gene3D" id="3.30.950.30">
    <property type="entry name" value="Schlafen, AAA domain"/>
    <property type="match status" value="1"/>
</dbReference>
<dbReference type="EMBL" id="BAABLV010000024">
    <property type="protein sequence ID" value="GAA4898572.1"/>
    <property type="molecule type" value="Genomic_DNA"/>
</dbReference>
<evidence type="ECO:0000313" key="4">
    <source>
        <dbReference type="Proteomes" id="UP001501521"/>
    </source>
</evidence>
<protein>
    <submittedName>
        <fullName evidence="3">ATP-binding protein</fullName>
    </submittedName>
</protein>
<organism evidence="3 4">
    <name type="scientific">Tessaracoccus lubricantis</name>
    <dbReference type="NCBI Taxonomy" id="545543"/>
    <lineage>
        <taxon>Bacteria</taxon>
        <taxon>Bacillati</taxon>
        <taxon>Actinomycetota</taxon>
        <taxon>Actinomycetes</taxon>
        <taxon>Propionibacteriales</taxon>
        <taxon>Propionibacteriaceae</taxon>
        <taxon>Tessaracoccus</taxon>
    </lineage>
</organism>
<sequence length="578" mass="62349">MMEESPVETETLIRTLRLTSAEPTDVEVKAASGGCPRSLRETLSVFSNAGGGTILLGLTDSDFTALDVDADALRTALAGMAANDVTPPARGSIEIELFEGRRIVRMDVIEMDPVEKPCYVTAQGRYSGSYIRTADGDRRLSHYEIDRLLENRTQPEFDREVVAEASVEDLDPGLIAAYLDRITQARPRGFAGLDQAAVMNRLGLTATRGGAPHPTLAALLTFGAYPQQFFPQLNITVVALPTPRMGDPAPNGERFLDNITCDGPIGTMLSDAIAGVTRNMTRAAVIEGTGRVDRYEYPLEVVRELLVNAVMHRDYSPGARGSQIQVELYPDRLVVRSPGGFYGLVDPADFGDPAVSSSRNALLARILADTPLGGRGEMLAENRGSGIPTVLRTLHRAGRVPPEFHADLRRVEVTVPHHALLTPEVVGWIDSLGQDLSQAQIQTLALLYSGKAVRNQTLQGWGIHAADATRELTDLVRRGLVVKVGDRRGASYLLADTAAETQRLLALTARQRAILNFLTPGMDVAVGDLIEPLGVGRATVTNDLNALIEAGLVVASAPPRSKNRTYRRTNSKPGKATP</sequence>
<dbReference type="InterPro" id="IPR007421">
    <property type="entry name" value="Schlafen_AlbA_2_dom"/>
</dbReference>
<evidence type="ECO:0000313" key="3">
    <source>
        <dbReference type="EMBL" id="GAA4898572.1"/>
    </source>
</evidence>
<dbReference type="RefSeq" id="WP_345581548.1">
    <property type="nucleotide sequence ID" value="NZ_BAABLV010000024.1"/>
</dbReference>
<dbReference type="Pfam" id="PF13749">
    <property type="entry name" value="HATPase_c_4"/>
    <property type="match status" value="1"/>
</dbReference>
<gene>
    <name evidence="3" type="ORF">GCM10025789_15660</name>
</gene>
<dbReference type="Gene3D" id="1.10.10.10">
    <property type="entry name" value="Winged helix-like DNA-binding domain superfamily/Winged helix DNA-binding domain"/>
    <property type="match status" value="1"/>
</dbReference>
<dbReference type="InterPro" id="IPR036388">
    <property type="entry name" value="WH-like_DNA-bd_sf"/>
</dbReference>
<dbReference type="PANTHER" id="PTHR30595">
    <property type="entry name" value="GLPR-RELATED TRANSCRIPTIONAL REPRESSOR"/>
    <property type="match status" value="1"/>
</dbReference>